<gene>
    <name evidence="1" type="ORF">BXYJ_LOCUS14739</name>
</gene>
<dbReference type="WBParaSite" id="BXY_1099200.1">
    <property type="protein sequence ID" value="BXY_1099200.1"/>
    <property type="gene ID" value="BXY_1099200"/>
</dbReference>
<evidence type="ECO:0000313" key="3">
    <source>
        <dbReference type="Proteomes" id="UP000659654"/>
    </source>
</evidence>
<dbReference type="Proteomes" id="UP000659654">
    <property type="component" value="Unassembled WGS sequence"/>
</dbReference>
<dbReference type="EMBL" id="CAJFCV020000006">
    <property type="protein sequence ID" value="CAG9130540.1"/>
    <property type="molecule type" value="Genomic_DNA"/>
</dbReference>
<protein>
    <submittedName>
        <fullName evidence="1">(pine wood nematode) hypothetical protein</fullName>
    </submittedName>
</protein>
<evidence type="ECO:0000313" key="4">
    <source>
        <dbReference type="WBParaSite" id="BXY_1099200.1"/>
    </source>
</evidence>
<evidence type="ECO:0000313" key="1">
    <source>
        <dbReference type="EMBL" id="CAD5234648.1"/>
    </source>
</evidence>
<organism evidence="2 4">
    <name type="scientific">Bursaphelenchus xylophilus</name>
    <name type="common">Pinewood nematode worm</name>
    <name type="synonym">Aphelenchoides xylophilus</name>
    <dbReference type="NCBI Taxonomy" id="6326"/>
    <lineage>
        <taxon>Eukaryota</taxon>
        <taxon>Metazoa</taxon>
        <taxon>Ecdysozoa</taxon>
        <taxon>Nematoda</taxon>
        <taxon>Chromadorea</taxon>
        <taxon>Rhabditida</taxon>
        <taxon>Tylenchina</taxon>
        <taxon>Tylenchomorpha</taxon>
        <taxon>Aphelenchoidea</taxon>
        <taxon>Aphelenchoididae</taxon>
        <taxon>Bursaphelenchus</taxon>
    </lineage>
</organism>
<name>A0A1I7SD87_BURXY</name>
<sequence length="79" mass="9174">MAWATIYGGAQKHCEDTSLSFPTSRYSEMAEKRFRVNSCPPARYVRRRLDNGTRKGEFPDANGLFRFGRWQGFCVFSTR</sequence>
<accession>A0A1I7SD87</accession>
<dbReference type="AlphaFoldDB" id="A0A1I7SD87"/>
<reference evidence="4" key="1">
    <citation type="submission" date="2016-11" db="UniProtKB">
        <authorList>
            <consortium name="WormBaseParasite"/>
        </authorList>
    </citation>
    <scope>IDENTIFICATION</scope>
</reference>
<dbReference type="EMBL" id="CAJFDI010000006">
    <property type="protein sequence ID" value="CAD5234648.1"/>
    <property type="molecule type" value="Genomic_DNA"/>
</dbReference>
<keyword evidence="3" id="KW-1185">Reference proteome</keyword>
<reference evidence="1" key="2">
    <citation type="submission" date="2020-09" db="EMBL/GenBank/DDBJ databases">
        <authorList>
            <person name="Kikuchi T."/>
        </authorList>
    </citation>
    <scope>NUCLEOTIDE SEQUENCE</scope>
    <source>
        <strain evidence="1">Ka4C1</strain>
    </source>
</reference>
<proteinExistence type="predicted"/>
<evidence type="ECO:0000313" key="2">
    <source>
        <dbReference type="Proteomes" id="UP000095284"/>
    </source>
</evidence>
<dbReference type="Proteomes" id="UP000582659">
    <property type="component" value="Unassembled WGS sequence"/>
</dbReference>
<dbReference type="Proteomes" id="UP000095284">
    <property type="component" value="Unplaced"/>
</dbReference>